<accession>A0A316TCV3</accession>
<dbReference type="RefSeq" id="WP_109694733.1">
    <property type="nucleotide sequence ID" value="NZ_QGDD01000006.1"/>
</dbReference>
<protein>
    <submittedName>
        <fullName evidence="2">Uncharacterized protein</fullName>
    </submittedName>
</protein>
<reference evidence="2 3" key="1">
    <citation type="submission" date="2018-05" db="EMBL/GenBank/DDBJ databases">
        <title>Nocardioides silvaticus genome.</title>
        <authorList>
            <person name="Li C."/>
            <person name="Wang G."/>
        </authorList>
    </citation>
    <scope>NUCLEOTIDE SEQUENCE [LARGE SCALE GENOMIC DNA]</scope>
    <source>
        <strain evidence="2 3">CCTCC AB 2018079</strain>
    </source>
</reference>
<evidence type="ECO:0000313" key="3">
    <source>
        <dbReference type="Proteomes" id="UP000245507"/>
    </source>
</evidence>
<feature type="compositionally biased region" description="Polar residues" evidence="1">
    <location>
        <begin position="16"/>
        <end position="28"/>
    </location>
</feature>
<keyword evidence="3" id="KW-1185">Reference proteome</keyword>
<organism evidence="2 3">
    <name type="scientific">Nocardioides silvaticus</name>
    <dbReference type="NCBI Taxonomy" id="2201891"/>
    <lineage>
        <taxon>Bacteria</taxon>
        <taxon>Bacillati</taxon>
        <taxon>Actinomycetota</taxon>
        <taxon>Actinomycetes</taxon>
        <taxon>Propionibacteriales</taxon>
        <taxon>Nocardioidaceae</taxon>
        <taxon>Nocardioides</taxon>
    </lineage>
</organism>
<evidence type="ECO:0000256" key="1">
    <source>
        <dbReference type="SAM" id="MobiDB-lite"/>
    </source>
</evidence>
<name>A0A316TCV3_9ACTN</name>
<evidence type="ECO:0000313" key="2">
    <source>
        <dbReference type="EMBL" id="PWN02203.1"/>
    </source>
</evidence>
<dbReference type="Proteomes" id="UP000245507">
    <property type="component" value="Unassembled WGS sequence"/>
</dbReference>
<comment type="caution">
    <text evidence="2">The sequence shown here is derived from an EMBL/GenBank/DDBJ whole genome shotgun (WGS) entry which is preliminary data.</text>
</comment>
<feature type="region of interest" description="Disordered" evidence="1">
    <location>
        <begin position="16"/>
        <end position="36"/>
    </location>
</feature>
<proteinExistence type="predicted"/>
<gene>
    <name evidence="2" type="ORF">DJ010_13850</name>
</gene>
<dbReference type="OrthoDB" id="3763861at2"/>
<dbReference type="AlphaFoldDB" id="A0A316TCV3"/>
<dbReference type="EMBL" id="QGDD01000006">
    <property type="protein sequence ID" value="PWN02203.1"/>
    <property type="molecule type" value="Genomic_DNA"/>
</dbReference>
<sequence>MGTVVISSLGVLGASSTAAGETTVSPTEPGSPPVVRDGSVTISVDVAALGYFRSNATSAINPVASTSYLSNTTTCKGDNPAGTNNSPRTTVQVEDPDGNVVLTRTSPARNIGLAGFFTNPTNQPLSPQPAPANANYLGDFPNSTYHGMSVSFDLAGLPAGEYTVTTTHRHMLKTGNNGPCTVGYPGPGGTVIAAEQVESDTFDYRPWQHKFVDVLGNGTVEANTSPAEASVRINGKSSGVLAGKQKFYALDGDFALPSDPETCAEDPASCLPAAAQPCNPDLGCVPRLMITQYPNVMVDGKANHLQGIFDLKTKAFIANAAVDGHQRVLMSLGPNDAYYKNLLNKLSGKLAPKGVDLPELLATQVLVGGPTNTLTLSLLNGLQVDPTGTKGGVSIRSAGTVQAGVLLDIYSHLRLSGPACVTNTASSANGDRRFTPNEDAGYTVRTSDLLPSVPAVGPLAAIVGGPVLSIEGDFVGATAPLVNTASAVIGVDTAADEPNGYPVWVEPFLSSPTHVASPKKMDFLGTATWSASETPVVGIGCLSVNFMVGTGVAIYNNPVRIGFDELVKAATKPNPTVRAVMSAVDAAANGAINDVTANPTVAGVLEQVVGALPLSSLP</sequence>